<gene>
    <name evidence="1" type="ORF">EVAR_73109_1</name>
</gene>
<organism evidence="1 2">
    <name type="scientific">Eumeta variegata</name>
    <name type="common">Bagworm moth</name>
    <name type="synonym">Eumeta japonica</name>
    <dbReference type="NCBI Taxonomy" id="151549"/>
    <lineage>
        <taxon>Eukaryota</taxon>
        <taxon>Metazoa</taxon>
        <taxon>Ecdysozoa</taxon>
        <taxon>Arthropoda</taxon>
        <taxon>Hexapoda</taxon>
        <taxon>Insecta</taxon>
        <taxon>Pterygota</taxon>
        <taxon>Neoptera</taxon>
        <taxon>Endopterygota</taxon>
        <taxon>Lepidoptera</taxon>
        <taxon>Glossata</taxon>
        <taxon>Ditrysia</taxon>
        <taxon>Tineoidea</taxon>
        <taxon>Psychidae</taxon>
        <taxon>Oiketicinae</taxon>
        <taxon>Eumeta</taxon>
    </lineage>
</organism>
<evidence type="ECO:0000313" key="1">
    <source>
        <dbReference type="EMBL" id="GBP04369.1"/>
    </source>
</evidence>
<evidence type="ECO:0000313" key="2">
    <source>
        <dbReference type="Proteomes" id="UP000299102"/>
    </source>
</evidence>
<dbReference type="EMBL" id="BGZK01007525">
    <property type="protein sequence ID" value="GBP04369.1"/>
    <property type="molecule type" value="Genomic_DNA"/>
</dbReference>
<name>A0A4C1SQD5_EUMVA</name>
<reference evidence="1 2" key="1">
    <citation type="journal article" date="2019" name="Commun. Biol.">
        <title>The bagworm genome reveals a unique fibroin gene that provides high tensile strength.</title>
        <authorList>
            <person name="Kono N."/>
            <person name="Nakamura H."/>
            <person name="Ohtoshi R."/>
            <person name="Tomita M."/>
            <person name="Numata K."/>
            <person name="Arakawa K."/>
        </authorList>
    </citation>
    <scope>NUCLEOTIDE SEQUENCE [LARGE SCALE GENOMIC DNA]</scope>
</reference>
<keyword evidence="2" id="KW-1185">Reference proteome</keyword>
<sequence>MKEMLRATNENLMQISEDVNSSGEETARLISNPKIRKLEIESEADLVDAIKLSKVQALAEKQNMDEMKCFICGELGYF</sequence>
<comment type="caution">
    <text evidence="1">The sequence shown here is derived from an EMBL/GenBank/DDBJ whole genome shotgun (WGS) entry which is preliminary data.</text>
</comment>
<proteinExistence type="predicted"/>
<accession>A0A4C1SQD5</accession>
<protein>
    <submittedName>
        <fullName evidence="1">Uncharacterized protein</fullName>
    </submittedName>
</protein>
<dbReference type="Proteomes" id="UP000299102">
    <property type="component" value="Unassembled WGS sequence"/>
</dbReference>
<dbReference type="AlphaFoldDB" id="A0A4C1SQD5"/>